<feature type="transmembrane region" description="Helical" evidence="1">
    <location>
        <begin position="62"/>
        <end position="86"/>
    </location>
</feature>
<keyword evidence="1" id="KW-0472">Membrane</keyword>
<protein>
    <submittedName>
        <fullName evidence="3">Uncharacterized protein</fullName>
    </submittedName>
</protein>
<comment type="caution">
    <text evidence="3">The sequence shown here is derived from an EMBL/GenBank/DDBJ whole genome shotgun (WGS) entry which is preliminary data.</text>
</comment>
<feature type="non-terminal residue" evidence="3">
    <location>
        <position position="1"/>
    </location>
</feature>
<dbReference type="EMBL" id="CAJOAZ010028929">
    <property type="protein sequence ID" value="CAF4421317.1"/>
    <property type="molecule type" value="Genomic_DNA"/>
</dbReference>
<keyword evidence="1" id="KW-0812">Transmembrane</keyword>
<sequence>MLIFLICIILFHCCYVEPYSSFDDLIKSFITTTTTTTTTTIRSTATPYLTTVNNTSIKAPQILASSIANSTALIIEGVLVVLIVMLKFIHKIVTNGCHVK</sequence>
<gene>
    <name evidence="3" type="ORF">OXD698_LOCUS52657</name>
</gene>
<evidence type="ECO:0000313" key="3">
    <source>
        <dbReference type="EMBL" id="CAF4421317.1"/>
    </source>
</evidence>
<dbReference type="Proteomes" id="UP000663844">
    <property type="component" value="Unassembled WGS sequence"/>
</dbReference>
<evidence type="ECO:0000313" key="4">
    <source>
        <dbReference type="Proteomes" id="UP000663844"/>
    </source>
</evidence>
<dbReference type="AlphaFoldDB" id="A0A820QML0"/>
<organism evidence="3 4">
    <name type="scientific">Adineta steineri</name>
    <dbReference type="NCBI Taxonomy" id="433720"/>
    <lineage>
        <taxon>Eukaryota</taxon>
        <taxon>Metazoa</taxon>
        <taxon>Spiralia</taxon>
        <taxon>Gnathifera</taxon>
        <taxon>Rotifera</taxon>
        <taxon>Eurotatoria</taxon>
        <taxon>Bdelloidea</taxon>
        <taxon>Adinetida</taxon>
        <taxon>Adinetidae</taxon>
        <taxon>Adineta</taxon>
    </lineage>
</organism>
<evidence type="ECO:0000256" key="2">
    <source>
        <dbReference type="SAM" id="SignalP"/>
    </source>
</evidence>
<proteinExistence type="predicted"/>
<name>A0A820QML0_9BILA</name>
<reference evidence="3" key="1">
    <citation type="submission" date="2021-02" db="EMBL/GenBank/DDBJ databases">
        <authorList>
            <person name="Nowell W R."/>
        </authorList>
    </citation>
    <scope>NUCLEOTIDE SEQUENCE</scope>
</reference>
<keyword evidence="2" id="KW-0732">Signal</keyword>
<keyword evidence="1" id="KW-1133">Transmembrane helix</keyword>
<accession>A0A820QML0</accession>
<feature type="signal peptide" evidence="2">
    <location>
        <begin position="1"/>
        <end position="16"/>
    </location>
</feature>
<feature type="chain" id="PRO_5032368644" evidence="2">
    <location>
        <begin position="17"/>
        <end position="100"/>
    </location>
</feature>
<evidence type="ECO:0000256" key="1">
    <source>
        <dbReference type="SAM" id="Phobius"/>
    </source>
</evidence>